<dbReference type="Gene3D" id="3.10.290.10">
    <property type="entry name" value="RNA-binding S4 domain"/>
    <property type="match status" value="1"/>
</dbReference>
<evidence type="ECO:0000256" key="4">
    <source>
        <dbReference type="ARBA" id="ARBA00031870"/>
    </source>
</evidence>
<dbReference type="InterPro" id="IPR006145">
    <property type="entry name" value="PsdUridine_synth_RsuA/RluA"/>
</dbReference>
<protein>
    <recommendedName>
        <fullName evidence="4">RNA pseudouridylate synthase</fullName>
    </recommendedName>
    <alternativeName>
        <fullName evidence="5">RNA-uridine isomerase</fullName>
    </alternativeName>
</protein>
<dbReference type="Pfam" id="PF00849">
    <property type="entry name" value="PseudoU_synth_2"/>
    <property type="match status" value="1"/>
</dbReference>
<evidence type="ECO:0000259" key="7">
    <source>
        <dbReference type="SMART" id="SM00363"/>
    </source>
</evidence>
<sequence>MEQYQVPAELEGRRLSTVLMSTLGLSRRLLRRIIHEDGFFLNGQPVRLSAIVRRGDLISWQLPDESPSIAPEQMPLDICYEDEDVMVVNKPAGILTHPSARERTGSLLAGVAYYLQKTGQTPHAVHRLDKYTSGAILFAKHAHAHHQLDRALRQGLVHRKYVALAYVQNDIPCGVWLHLVDDLAINPERPSRRIVVPEGKGERAITHALPLARTGHMVLFAFELETGRTHQIRLQMASRGMPLVGDRDYPYSVARKPDLVGRAGYFERVFPHQALHAYQLSWQLGENGPRKKSWARVPEAMERLWSLSGGMDTMEQWCERAAVASPTNDNRVTLDME</sequence>
<dbReference type="AlphaFoldDB" id="A0AA37X4J1"/>
<dbReference type="InterPro" id="IPR006224">
    <property type="entry name" value="PsdUridine_synth_RluA-like_CS"/>
</dbReference>
<dbReference type="InterPro" id="IPR036986">
    <property type="entry name" value="S4_RNA-bd_sf"/>
</dbReference>
<name>A0AA37X4J1_9BACL</name>
<dbReference type="PROSITE" id="PS50889">
    <property type="entry name" value="S4"/>
    <property type="match status" value="1"/>
</dbReference>
<feature type="domain" description="RNA-binding S4" evidence="7">
    <location>
        <begin position="13"/>
        <end position="75"/>
    </location>
</feature>
<dbReference type="InterPro" id="IPR050188">
    <property type="entry name" value="RluA_PseudoU_synthase"/>
</dbReference>
<dbReference type="Proteomes" id="UP001157137">
    <property type="component" value="Unassembled WGS sequence"/>
</dbReference>
<evidence type="ECO:0000313" key="8">
    <source>
        <dbReference type="EMBL" id="GLV12608.1"/>
    </source>
</evidence>
<evidence type="ECO:0000256" key="2">
    <source>
        <dbReference type="ARBA" id="ARBA00010876"/>
    </source>
</evidence>
<dbReference type="SUPFAM" id="SSF55174">
    <property type="entry name" value="Alpha-L RNA-binding motif"/>
    <property type="match status" value="1"/>
</dbReference>
<evidence type="ECO:0000256" key="5">
    <source>
        <dbReference type="ARBA" id="ARBA00033164"/>
    </source>
</evidence>
<dbReference type="SMART" id="SM00363">
    <property type="entry name" value="S4"/>
    <property type="match status" value="1"/>
</dbReference>
<comment type="catalytic activity">
    <reaction evidence="1">
        <text>a uridine in RNA = a pseudouridine in RNA</text>
        <dbReference type="Rhea" id="RHEA:48348"/>
        <dbReference type="Rhea" id="RHEA-COMP:12068"/>
        <dbReference type="Rhea" id="RHEA-COMP:12069"/>
        <dbReference type="ChEBI" id="CHEBI:65314"/>
        <dbReference type="ChEBI" id="CHEBI:65315"/>
    </reaction>
</comment>
<dbReference type="GO" id="GO:0003723">
    <property type="term" value="F:RNA binding"/>
    <property type="evidence" value="ECO:0007669"/>
    <property type="project" value="UniProtKB-KW"/>
</dbReference>
<dbReference type="SUPFAM" id="SSF55120">
    <property type="entry name" value="Pseudouridine synthase"/>
    <property type="match status" value="1"/>
</dbReference>
<dbReference type="PROSITE" id="PS01129">
    <property type="entry name" value="PSI_RLU"/>
    <property type="match status" value="1"/>
</dbReference>
<dbReference type="Gene3D" id="3.30.2350.10">
    <property type="entry name" value="Pseudouridine synthase"/>
    <property type="match status" value="1"/>
</dbReference>
<comment type="caution">
    <text evidence="8">The sequence shown here is derived from an EMBL/GenBank/DDBJ whole genome shotgun (WGS) entry which is preliminary data.</text>
</comment>
<reference evidence="8" key="1">
    <citation type="submission" date="2023-02" db="EMBL/GenBank/DDBJ databases">
        <title>Proposal of a novel subspecies: Alicyclobacillus hesperidum subspecies aegle.</title>
        <authorList>
            <person name="Goto K."/>
            <person name="Fujii T."/>
            <person name="Yasui K."/>
            <person name="Mochida K."/>
            <person name="Kato-Tanaka Y."/>
            <person name="Morohoshi S."/>
            <person name="An S.Y."/>
            <person name="Kasai H."/>
            <person name="Yokota A."/>
        </authorList>
    </citation>
    <scope>NUCLEOTIDE SEQUENCE</scope>
    <source>
        <strain evidence="8">DSM 12766</strain>
    </source>
</reference>
<accession>A0AA37X4J1</accession>
<evidence type="ECO:0000256" key="3">
    <source>
        <dbReference type="ARBA" id="ARBA00023235"/>
    </source>
</evidence>
<organism evidence="8 9">
    <name type="scientific">Alicyclobacillus hesperidum</name>
    <dbReference type="NCBI Taxonomy" id="89784"/>
    <lineage>
        <taxon>Bacteria</taxon>
        <taxon>Bacillati</taxon>
        <taxon>Bacillota</taxon>
        <taxon>Bacilli</taxon>
        <taxon>Bacillales</taxon>
        <taxon>Alicyclobacillaceae</taxon>
        <taxon>Alicyclobacillus</taxon>
    </lineage>
</organism>
<dbReference type="EMBL" id="BSRA01000001">
    <property type="protein sequence ID" value="GLV12608.1"/>
    <property type="molecule type" value="Genomic_DNA"/>
</dbReference>
<dbReference type="InterPro" id="IPR020103">
    <property type="entry name" value="PsdUridine_synth_cat_dom_sf"/>
</dbReference>
<proteinExistence type="inferred from homology"/>
<keyword evidence="6" id="KW-0694">RNA-binding</keyword>
<dbReference type="InterPro" id="IPR002942">
    <property type="entry name" value="S4_RNA-bd"/>
</dbReference>
<evidence type="ECO:0000313" key="9">
    <source>
        <dbReference type="Proteomes" id="UP001157137"/>
    </source>
</evidence>
<evidence type="ECO:0000256" key="1">
    <source>
        <dbReference type="ARBA" id="ARBA00000073"/>
    </source>
</evidence>
<dbReference type="PANTHER" id="PTHR21600:SF44">
    <property type="entry name" value="RIBOSOMAL LARGE SUBUNIT PSEUDOURIDINE SYNTHASE D"/>
    <property type="match status" value="1"/>
</dbReference>
<dbReference type="CDD" id="cd02869">
    <property type="entry name" value="PseudoU_synth_RluA_like"/>
    <property type="match status" value="1"/>
</dbReference>
<dbReference type="GO" id="GO:0120159">
    <property type="term" value="F:rRNA pseudouridine synthase activity"/>
    <property type="evidence" value="ECO:0007669"/>
    <property type="project" value="UniProtKB-ARBA"/>
</dbReference>
<dbReference type="GO" id="GO:0000455">
    <property type="term" value="P:enzyme-directed rRNA pseudouridine synthesis"/>
    <property type="evidence" value="ECO:0007669"/>
    <property type="project" value="TreeGrafter"/>
</dbReference>
<keyword evidence="3" id="KW-0413">Isomerase</keyword>
<dbReference type="RefSeq" id="WP_074693505.1">
    <property type="nucleotide sequence ID" value="NZ_BSRA01000001.1"/>
</dbReference>
<comment type="similarity">
    <text evidence="2">Belongs to the pseudouridine synthase RluA family.</text>
</comment>
<dbReference type="PANTHER" id="PTHR21600">
    <property type="entry name" value="MITOCHONDRIAL RNA PSEUDOURIDINE SYNTHASE"/>
    <property type="match status" value="1"/>
</dbReference>
<evidence type="ECO:0000256" key="6">
    <source>
        <dbReference type="PROSITE-ProRule" id="PRU00182"/>
    </source>
</evidence>
<gene>
    <name evidence="8" type="ORF">Heshes_02920</name>
</gene>